<sequence length="103" mass="11484">MKLYSFIVLLTVLGTVYSVCWTTYYNRDHKGRTNSGCTNPGGCTIFNPNWKTVFKSINTKGGCVRLWQKRGCNGKHIDVYPGSPSHNNLPSLGWHSTRAIGTC</sequence>
<dbReference type="EMBL" id="JAPXFL010000008">
    <property type="protein sequence ID" value="KAK9502712.1"/>
    <property type="molecule type" value="Genomic_DNA"/>
</dbReference>
<evidence type="ECO:0008006" key="4">
    <source>
        <dbReference type="Google" id="ProtNLM"/>
    </source>
</evidence>
<dbReference type="AlphaFoldDB" id="A0AAW1CWL7"/>
<feature type="chain" id="PRO_5043486244" description="Secreted protein" evidence="1">
    <location>
        <begin position="19"/>
        <end position="103"/>
    </location>
</feature>
<dbReference type="Gene3D" id="2.60.20.10">
    <property type="entry name" value="Crystallins"/>
    <property type="match status" value="1"/>
</dbReference>
<gene>
    <name evidence="2" type="ORF">O3M35_011426</name>
</gene>
<reference evidence="2 3" key="1">
    <citation type="submission" date="2022-12" db="EMBL/GenBank/DDBJ databases">
        <title>Chromosome-level genome assembly of true bugs.</title>
        <authorList>
            <person name="Ma L."/>
            <person name="Li H."/>
        </authorList>
    </citation>
    <scope>NUCLEOTIDE SEQUENCE [LARGE SCALE GENOMIC DNA]</scope>
    <source>
        <strain evidence="2">Lab_2022b</strain>
    </source>
</reference>
<proteinExistence type="predicted"/>
<keyword evidence="3" id="KW-1185">Reference proteome</keyword>
<accession>A0AAW1CWL7</accession>
<comment type="caution">
    <text evidence="2">The sequence shown here is derived from an EMBL/GenBank/DDBJ whole genome shotgun (WGS) entry which is preliminary data.</text>
</comment>
<dbReference type="Proteomes" id="UP001461498">
    <property type="component" value="Unassembled WGS sequence"/>
</dbReference>
<protein>
    <recommendedName>
        <fullName evidence="4">Secreted protein</fullName>
    </recommendedName>
</protein>
<evidence type="ECO:0000313" key="3">
    <source>
        <dbReference type="Proteomes" id="UP001461498"/>
    </source>
</evidence>
<organism evidence="2 3">
    <name type="scientific">Rhynocoris fuscipes</name>
    <dbReference type="NCBI Taxonomy" id="488301"/>
    <lineage>
        <taxon>Eukaryota</taxon>
        <taxon>Metazoa</taxon>
        <taxon>Ecdysozoa</taxon>
        <taxon>Arthropoda</taxon>
        <taxon>Hexapoda</taxon>
        <taxon>Insecta</taxon>
        <taxon>Pterygota</taxon>
        <taxon>Neoptera</taxon>
        <taxon>Paraneoptera</taxon>
        <taxon>Hemiptera</taxon>
        <taxon>Heteroptera</taxon>
        <taxon>Panheteroptera</taxon>
        <taxon>Cimicomorpha</taxon>
        <taxon>Reduviidae</taxon>
        <taxon>Harpactorinae</taxon>
        <taxon>Harpactorini</taxon>
        <taxon>Rhynocoris</taxon>
    </lineage>
</organism>
<name>A0AAW1CWL7_9HEMI</name>
<evidence type="ECO:0000256" key="1">
    <source>
        <dbReference type="SAM" id="SignalP"/>
    </source>
</evidence>
<evidence type="ECO:0000313" key="2">
    <source>
        <dbReference type="EMBL" id="KAK9502712.1"/>
    </source>
</evidence>
<feature type="signal peptide" evidence="1">
    <location>
        <begin position="1"/>
        <end position="18"/>
    </location>
</feature>
<keyword evidence="1" id="KW-0732">Signal</keyword>